<feature type="region of interest" description="Disordered" evidence="1">
    <location>
        <begin position="67"/>
        <end position="94"/>
    </location>
</feature>
<proteinExistence type="predicted"/>
<name>A0A699Z7H9_HAELA</name>
<organism evidence="2 3">
    <name type="scientific">Haematococcus lacustris</name>
    <name type="common">Green alga</name>
    <name type="synonym">Haematococcus pluvialis</name>
    <dbReference type="NCBI Taxonomy" id="44745"/>
    <lineage>
        <taxon>Eukaryota</taxon>
        <taxon>Viridiplantae</taxon>
        <taxon>Chlorophyta</taxon>
        <taxon>core chlorophytes</taxon>
        <taxon>Chlorophyceae</taxon>
        <taxon>CS clade</taxon>
        <taxon>Chlamydomonadales</taxon>
        <taxon>Haematococcaceae</taxon>
        <taxon>Haematococcus</taxon>
    </lineage>
</organism>
<sequence length="94" mass="9800">MPSDWATIPSKLIIASTSTYRGKLQHPLLVRTKVQSPQLDPVCRTASSIVATLLCAPTLNQVPCGQASSAGAAQLPGSHFSSIPSQGLVSSQDQ</sequence>
<feature type="compositionally biased region" description="Polar residues" evidence="1">
    <location>
        <begin position="79"/>
        <end position="94"/>
    </location>
</feature>
<accession>A0A699Z7H9</accession>
<gene>
    <name evidence="2" type="ORF">HaLaN_15427</name>
</gene>
<evidence type="ECO:0000313" key="3">
    <source>
        <dbReference type="Proteomes" id="UP000485058"/>
    </source>
</evidence>
<protein>
    <submittedName>
        <fullName evidence="2">Uncharacterized protein</fullName>
    </submittedName>
</protein>
<comment type="caution">
    <text evidence="2">The sequence shown here is derived from an EMBL/GenBank/DDBJ whole genome shotgun (WGS) entry which is preliminary data.</text>
</comment>
<evidence type="ECO:0000313" key="2">
    <source>
        <dbReference type="EMBL" id="GFH18597.1"/>
    </source>
</evidence>
<dbReference type="EMBL" id="BLLF01001325">
    <property type="protein sequence ID" value="GFH18597.1"/>
    <property type="molecule type" value="Genomic_DNA"/>
</dbReference>
<evidence type="ECO:0000256" key="1">
    <source>
        <dbReference type="SAM" id="MobiDB-lite"/>
    </source>
</evidence>
<keyword evidence="3" id="KW-1185">Reference proteome</keyword>
<reference evidence="2 3" key="1">
    <citation type="submission" date="2020-02" db="EMBL/GenBank/DDBJ databases">
        <title>Draft genome sequence of Haematococcus lacustris strain NIES-144.</title>
        <authorList>
            <person name="Morimoto D."/>
            <person name="Nakagawa S."/>
            <person name="Yoshida T."/>
            <person name="Sawayama S."/>
        </authorList>
    </citation>
    <scope>NUCLEOTIDE SEQUENCE [LARGE SCALE GENOMIC DNA]</scope>
    <source>
        <strain evidence="2 3">NIES-144</strain>
    </source>
</reference>
<dbReference type="AlphaFoldDB" id="A0A699Z7H9"/>
<feature type="non-terminal residue" evidence="2">
    <location>
        <position position="94"/>
    </location>
</feature>
<dbReference type="Proteomes" id="UP000485058">
    <property type="component" value="Unassembled WGS sequence"/>
</dbReference>
<feature type="non-terminal residue" evidence="2">
    <location>
        <position position="1"/>
    </location>
</feature>